<reference evidence="2" key="1">
    <citation type="submission" date="2021-06" db="EMBL/GenBank/DDBJ databases">
        <authorList>
            <person name="Kallberg Y."/>
            <person name="Tangrot J."/>
            <person name="Rosling A."/>
        </authorList>
    </citation>
    <scope>NUCLEOTIDE SEQUENCE</scope>
    <source>
        <strain evidence="2">AZ414A</strain>
    </source>
</reference>
<evidence type="ECO:0000256" key="1">
    <source>
        <dbReference type="SAM" id="MobiDB-lite"/>
    </source>
</evidence>
<organism evidence="2 3">
    <name type="scientific">Diversispora eburnea</name>
    <dbReference type="NCBI Taxonomy" id="1213867"/>
    <lineage>
        <taxon>Eukaryota</taxon>
        <taxon>Fungi</taxon>
        <taxon>Fungi incertae sedis</taxon>
        <taxon>Mucoromycota</taxon>
        <taxon>Glomeromycotina</taxon>
        <taxon>Glomeromycetes</taxon>
        <taxon>Diversisporales</taxon>
        <taxon>Diversisporaceae</taxon>
        <taxon>Diversispora</taxon>
    </lineage>
</organism>
<dbReference type="AlphaFoldDB" id="A0A9N9AT33"/>
<name>A0A9N9AT33_9GLOM</name>
<protein>
    <submittedName>
        <fullName evidence="2">11529_t:CDS:1</fullName>
    </submittedName>
</protein>
<feature type="region of interest" description="Disordered" evidence="1">
    <location>
        <begin position="737"/>
        <end position="761"/>
    </location>
</feature>
<sequence>MESYDNLIKYNDDDSSVSVPFGRAAEWYISKHPLLKNIRLKARSRLRTPQLLKEGIISIKRVEGAVDFVEWTTSSGNVKSTNRIDDIIELTPKGIELVEKINSGKCKDKLCWSWVMYCAGDGNTCQHLCGGIGKCNPECPNANMPNNLKNSNDRHRCRLRVVSESRLSWINTTYQLRIKIDGWHIPPNALVTHTPQVTRVNLTRSARDKIIISRRADRWTADDVKAKILVSKQGATEADLNQEIVKNRDICNAKQLKRLIVRDDRRVRDNAGPWTVLQHYIQDILKPRGHVLYYQNPDLSADENSPDRYYQLIVSDDLWLINGRDFGEHYFCIDGNNELNMDRATVLTIVVETPTGHPTPLANGDDKIPVKIAISTIKANIPCNRLGCTHPWRYEDLPNDKGFQKVRDCSSLNPWNPIAMVDQHIPIIQEVNNVVRGTVLSWTYIMLKLAEKLKLWDIPKSLRIEKPMMTNSLTEIIVRKIEDKLEGKMTPLAFLERLFGVKLHRDSLHADSSIDNNSFDQSLLEDFNTQSLLQQEQSEQSLPNDVLRRLNIGRFYFLSCPIEPAEKSHCYYVKNLVETSLTFTSSYDGKRIQLDNNSMNCLKPMINRYIERHGINIQDGVYLVNIKTGECFMCFDYIWNGNFRDVCKHVYAARIYAEGQKYGDFTPIIAETKQKLINYFRNKDDFSSSLPSLLSTQGNIKEIYSEIVRLYQINGDKMFDAFKQDDLCRDPFRNFKSRRRSSVKPGGPTRPYKRQKTNDTNKSTNFTIIENSQSSLQSLQINDMQNNERALISELGNSNDSITRVSSSHNTEISQITTFLESPVVSSVMSPAALEAITDLSVQSVERMIIEHDS</sequence>
<dbReference type="OrthoDB" id="2377041at2759"/>
<proteinExistence type="predicted"/>
<comment type="caution">
    <text evidence="2">The sequence shown here is derived from an EMBL/GenBank/DDBJ whole genome shotgun (WGS) entry which is preliminary data.</text>
</comment>
<dbReference type="EMBL" id="CAJVPK010000678">
    <property type="protein sequence ID" value="CAG8539081.1"/>
    <property type="molecule type" value="Genomic_DNA"/>
</dbReference>
<dbReference type="Proteomes" id="UP000789706">
    <property type="component" value="Unassembled WGS sequence"/>
</dbReference>
<evidence type="ECO:0000313" key="2">
    <source>
        <dbReference type="EMBL" id="CAG8539081.1"/>
    </source>
</evidence>
<keyword evidence="3" id="KW-1185">Reference proteome</keyword>
<accession>A0A9N9AT33</accession>
<evidence type="ECO:0000313" key="3">
    <source>
        <dbReference type="Proteomes" id="UP000789706"/>
    </source>
</evidence>
<gene>
    <name evidence="2" type="ORF">DEBURN_LOCUS6518</name>
</gene>